<keyword evidence="2" id="KW-1185">Reference proteome</keyword>
<dbReference type="AlphaFoldDB" id="A0A9P5WWF0"/>
<sequence length="131" mass="15595">MPMPYANGSPSWDGRESTLADFLWRLNHHLKASEITGDLEKLEWLVNYVSPEVRMDWIQWPEYRTPDWDGFIAKLEKEYPKMHDDRLWGVQALRDLCSEYNGLSLHDVDEFNIFKRKFMTIAERCMKDPAL</sequence>
<evidence type="ECO:0000313" key="1">
    <source>
        <dbReference type="EMBL" id="KAF9440208.1"/>
    </source>
</evidence>
<evidence type="ECO:0000313" key="2">
    <source>
        <dbReference type="Proteomes" id="UP000807342"/>
    </source>
</evidence>
<dbReference type="EMBL" id="MU152751">
    <property type="protein sequence ID" value="KAF9440208.1"/>
    <property type="molecule type" value="Genomic_DNA"/>
</dbReference>
<dbReference type="Proteomes" id="UP000807342">
    <property type="component" value="Unassembled WGS sequence"/>
</dbReference>
<reference evidence="1" key="1">
    <citation type="submission" date="2020-11" db="EMBL/GenBank/DDBJ databases">
        <authorList>
            <consortium name="DOE Joint Genome Institute"/>
            <person name="Ahrendt S."/>
            <person name="Riley R."/>
            <person name="Andreopoulos W."/>
            <person name="Labutti K."/>
            <person name="Pangilinan J."/>
            <person name="Ruiz-Duenas F.J."/>
            <person name="Barrasa J.M."/>
            <person name="Sanchez-Garcia M."/>
            <person name="Camarero S."/>
            <person name="Miyauchi S."/>
            <person name="Serrano A."/>
            <person name="Linde D."/>
            <person name="Babiker R."/>
            <person name="Drula E."/>
            <person name="Ayuso-Fernandez I."/>
            <person name="Pacheco R."/>
            <person name="Padilla G."/>
            <person name="Ferreira P."/>
            <person name="Barriuso J."/>
            <person name="Kellner H."/>
            <person name="Castanera R."/>
            <person name="Alfaro M."/>
            <person name="Ramirez L."/>
            <person name="Pisabarro A.G."/>
            <person name="Kuo A."/>
            <person name="Tritt A."/>
            <person name="Lipzen A."/>
            <person name="He G."/>
            <person name="Yan M."/>
            <person name="Ng V."/>
            <person name="Cullen D."/>
            <person name="Martin F."/>
            <person name="Rosso M.-N."/>
            <person name="Henrissat B."/>
            <person name="Hibbett D."/>
            <person name="Martinez A.T."/>
            <person name="Grigoriev I.V."/>
        </authorList>
    </citation>
    <scope>NUCLEOTIDE SEQUENCE</scope>
    <source>
        <strain evidence="1">MF-IS2</strain>
    </source>
</reference>
<comment type="caution">
    <text evidence="1">The sequence shown here is derived from an EMBL/GenBank/DDBJ whole genome shotgun (WGS) entry which is preliminary data.</text>
</comment>
<protein>
    <submittedName>
        <fullName evidence="1">Uncharacterized protein</fullName>
    </submittedName>
</protein>
<proteinExistence type="predicted"/>
<organism evidence="1 2">
    <name type="scientific">Macrolepiota fuliginosa MF-IS2</name>
    <dbReference type="NCBI Taxonomy" id="1400762"/>
    <lineage>
        <taxon>Eukaryota</taxon>
        <taxon>Fungi</taxon>
        <taxon>Dikarya</taxon>
        <taxon>Basidiomycota</taxon>
        <taxon>Agaricomycotina</taxon>
        <taxon>Agaricomycetes</taxon>
        <taxon>Agaricomycetidae</taxon>
        <taxon>Agaricales</taxon>
        <taxon>Agaricineae</taxon>
        <taxon>Agaricaceae</taxon>
        <taxon>Macrolepiota</taxon>
    </lineage>
</organism>
<feature type="non-terminal residue" evidence="1">
    <location>
        <position position="131"/>
    </location>
</feature>
<accession>A0A9P5WWF0</accession>
<name>A0A9P5WWF0_9AGAR</name>
<dbReference type="OrthoDB" id="2962718at2759"/>
<gene>
    <name evidence="1" type="ORF">P691DRAFT_630802</name>
</gene>